<dbReference type="CDD" id="cd18113">
    <property type="entry name" value="ATP-synt_F1_alpha_C"/>
    <property type="match status" value="1"/>
</dbReference>
<accession>A0A0D6FM70</accession>
<dbReference type="SUPFAM" id="SSF50615">
    <property type="entry name" value="N-terminal domain of alpha and beta subunits of F1 ATP synthase"/>
    <property type="match status" value="1"/>
</dbReference>
<reference evidence="20 21" key="1">
    <citation type="submission" date="2016-09" db="EMBL/GenBank/DDBJ databases">
        <title>Phylogenomics of Achromobacter.</title>
        <authorList>
            <person name="Jeukens J."/>
            <person name="Freschi L."/>
            <person name="Vincent A.T."/>
            <person name="Emond-Rheault J.-G."/>
            <person name="Kukavica-Ibrulj I."/>
            <person name="Charette S.J."/>
            <person name="Levesque R.C."/>
        </authorList>
    </citation>
    <scope>NUCLEOTIDE SEQUENCE [LARGE SCALE GENOMIC DNA]</scope>
    <source>
        <strain evidence="20 21">AUS488</strain>
    </source>
</reference>
<dbReference type="EC" id="7.1.2.2" evidence="15"/>
<evidence type="ECO:0000256" key="14">
    <source>
        <dbReference type="ARBA" id="ARBA00026013"/>
    </source>
</evidence>
<dbReference type="PATRIC" id="fig|85698.15.peg.5374"/>
<dbReference type="Proteomes" id="UP000187251">
    <property type="component" value="Unassembled WGS sequence"/>
</dbReference>
<dbReference type="Gene3D" id="2.40.30.20">
    <property type="match status" value="1"/>
</dbReference>
<evidence type="ECO:0000256" key="3">
    <source>
        <dbReference type="ARBA" id="ARBA00008936"/>
    </source>
</evidence>
<evidence type="ECO:0000259" key="16">
    <source>
        <dbReference type="Pfam" id="PF00006"/>
    </source>
</evidence>
<feature type="site" description="Required for activity" evidence="15">
    <location>
        <position position="373"/>
    </location>
</feature>
<evidence type="ECO:0000256" key="13">
    <source>
        <dbReference type="ARBA" id="ARBA00023310"/>
    </source>
</evidence>
<comment type="similarity">
    <text evidence="3 15">Belongs to the ATPase alpha/beta chains family.</text>
</comment>
<dbReference type="InterPro" id="IPR033732">
    <property type="entry name" value="ATP_synth_F1_a_nt-bd_dom"/>
</dbReference>
<dbReference type="KEGG" id="axx:ERS451415_00403"/>
<evidence type="ECO:0000256" key="15">
    <source>
        <dbReference type="HAMAP-Rule" id="MF_01346"/>
    </source>
</evidence>
<dbReference type="EMBL" id="MJMN01000001">
    <property type="protein sequence ID" value="OMG93703.1"/>
    <property type="molecule type" value="Genomic_DNA"/>
</dbReference>
<feature type="domain" description="ATPase F1/V1/A1 complex alpha/beta subunit N-terminal" evidence="18">
    <location>
        <begin position="25"/>
        <end position="92"/>
    </location>
</feature>
<dbReference type="HAMAP" id="MF_01346">
    <property type="entry name" value="ATP_synth_alpha_bact"/>
    <property type="match status" value="1"/>
</dbReference>
<dbReference type="SUPFAM" id="SSF47917">
    <property type="entry name" value="C-terminal domain of alpha and beta subunits of F1 ATP synthase"/>
    <property type="match status" value="1"/>
</dbReference>
<gene>
    <name evidence="15 19" type="primary">atpA</name>
    <name evidence="20" type="ORF">BIZ92_05105</name>
    <name evidence="19" type="ORF">O9570_07595</name>
</gene>
<keyword evidence="8 15" id="KW-0067">ATP-binding</keyword>
<dbReference type="PANTHER" id="PTHR48082:SF2">
    <property type="entry name" value="ATP SYNTHASE SUBUNIT ALPHA, MITOCHONDRIAL"/>
    <property type="match status" value="1"/>
</dbReference>
<evidence type="ECO:0000256" key="11">
    <source>
        <dbReference type="ARBA" id="ARBA00023136"/>
    </source>
</evidence>
<dbReference type="InterPro" id="IPR004100">
    <property type="entry name" value="ATPase_F1/V1/A1_a/bsu_N"/>
</dbReference>
<protein>
    <recommendedName>
        <fullName evidence="15">ATP synthase subunit alpha</fullName>
        <ecNumber evidence="15">7.1.2.2</ecNumber>
    </recommendedName>
    <alternativeName>
        <fullName evidence="15">ATP synthase F1 sector subunit alpha</fullName>
    </alternativeName>
    <alternativeName>
        <fullName evidence="15">F-ATPase subunit alpha</fullName>
    </alternativeName>
</protein>
<keyword evidence="6 15" id="KW-0547">Nucleotide-binding</keyword>
<dbReference type="PROSITE" id="PS00152">
    <property type="entry name" value="ATPASE_ALPHA_BETA"/>
    <property type="match status" value="1"/>
</dbReference>
<comment type="subcellular location">
    <subcellularLocation>
        <location evidence="15">Cell membrane</location>
        <topology evidence="15">Peripheral membrane protein</topology>
    </subcellularLocation>
    <subcellularLocation>
        <location evidence="2">Membrane</location>
        <topology evidence="2">Peripheral membrane protein</topology>
    </subcellularLocation>
</comment>
<dbReference type="AlphaFoldDB" id="A0A0D6FM70"/>
<dbReference type="eggNOG" id="COG0056">
    <property type="taxonomic scope" value="Bacteria"/>
</dbReference>
<comment type="caution">
    <text evidence="20">The sequence shown here is derived from an EMBL/GenBank/DDBJ whole genome shotgun (WGS) entry which is preliminary data.</text>
</comment>
<dbReference type="PIRSF" id="PIRSF039088">
    <property type="entry name" value="F_ATPase_subunit_alpha"/>
    <property type="match status" value="1"/>
</dbReference>
<evidence type="ECO:0000256" key="1">
    <source>
        <dbReference type="ARBA" id="ARBA00003784"/>
    </source>
</evidence>
<dbReference type="Gene3D" id="1.20.150.20">
    <property type="entry name" value="ATP synthase alpha/beta chain, C-terminal domain"/>
    <property type="match status" value="1"/>
</dbReference>
<evidence type="ECO:0000256" key="9">
    <source>
        <dbReference type="ARBA" id="ARBA00022967"/>
    </source>
</evidence>
<sequence length="513" mass="55377">MQLNPSEISELLKSRIEGLGASADVRTQGTVVSVTDGITRIHGLSDVMQGEMLEFPNNVFGLALNLERDSVGAVILGDYTGVSEGDAVKTTGRILEVPVGPELKGRVVNTLGEPIDGKGPVNAKATDIIEKVAPGVIARRSVSQPLQTGIKAIDSMVPIGRGQRELIIGDRQTGKTAVAVDTIISQKGKGVTCVYVAIGQKASTINNVVRKLEEHGAMEYTIVVAASASDSAAMQYLAAYAGCTMGEYFRDRGEDALIVYDDLTKQAWAYRQVSLLLRRPPGREAYPGDVFYLHSRLLERAARVNEDYVEKFTDGAVKGKTGSLTALPIIETQAGDVSAFVPTNVISITDGQIFLETDLFNAGVRPAINAGISVSRVGGAAQTKVVKKLSGGIRTDLAQYRELAAFAQFASDLDDATRRQLERGKRVVELLKQPQYQPLQVWELAVTLYTVNNGYLDDVDVAQVLSFEKALKDQLKAKHAALIQRVEDTKELSKDDEGELAAAIQEFKKHGAF</sequence>
<evidence type="ECO:0000256" key="5">
    <source>
        <dbReference type="ARBA" id="ARBA00022475"/>
    </source>
</evidence>
<dbReference type="GO" id="GO:0043531">
    <property type="term" value="F:ADP binding"/>
    <property type="evidence" value="ECO:0007669"/>
    <property type="project" value="TreeGrafter"/>
</dbReference>
<dbReference type="OrthoDB" id="9803053at2"/>
<dbReference type="Pfam" id="PF00306">
    <property type="entry name" value="ATP-synt_ab_C"/>
    <property type="match status" value="1"/>
</dbReference>
<dbReference type="PANTHER" id="PTHR48082">
    <property type="entry name" value="ATP SYNTHASE SUBUNIT ALPHA, MITOCHONDRIAL"/>
    <property type="match status" value="1"/>
</dbReference>
<name>A0A0D6FM70_ALCXX</name>
<keyword evidence="5 15" id="KW-1003">Cell membrane</keyword>
<keyword evidence="11 15" id="KW-0472">Membrane</keyword>
<dbReference type="FunFam" id="2.40.30.20:FF:000001">
    <property type="entry name" value="ATP synthase subunit alpha"/>
    <property type="match status" value="1"/>
</dbReference>
<evidence type="ECO:0000259" key="18">
    <source>
        <dbReference type="Pfam" id="PF02874"/>
    </source>
</evidence>
<accession>A0A0M7GPM3</accession>
<keyword evidence="10 15" id="KW-0406">Ion transport</keyword>
<dbReference type="GO" id="GO:0005886">
    <property type="term" value="C:plasma membrane"/>
    <property type="evidence" value="ECO:0007669"/>
    <property type="project" value="UniProtKB-SubCell"/>
</dbReference>
<dbReference type="InterPro" id="IPR038376">
    <property type="entry name" value="ATP_synth_asu_C_sf"/>
</dbReference>
<dbReference type="GO" id="GO:0045259">
    <property type="term" value="C:proton-transporting ATP synthase complex"/>
    <property type="evidence" value="ECO:0007669"/>
    <property type="project" value="UniProtKB-KW"/>
</dbReference>
<evidence type="ECO:0000259" key="17">
    <source>
        <dbReference type="Pfam" id="PF00306"/>
    </source>
</evidence>
<evidence type="ECO:0000313" key="20">
    <source>
        <dbReference type="EMBL" id="OMG93703.1"/>
    </source>
</evidence>
<dbReference type="GeneID" id="75274033"/>
<keyword evidence="12 15" id="KW-0139">CF(1)</keyword>
<dbReference type="CDD" id="cd18116">
    <property type="entry name" value="ATP-synt_F1_alpha_N"/>
    <property type="match status" value="1"/>
</dbReference>
<comment type="subunit">
    <text evidence="14">F-type ATPases have 2 components, CF(1) - the catalytic core - and CF(0) - the membrane proton channel. CF(1) has five subunits: alpha(3), beta(3), gamma(1), delta(1), epsilon(1). CF(0) has four main subunits: a(1), b(1), b'(1) and c(9-12).</text>
</comment>
<dbReference type="InterPro" id="IPR020003">
    <property type="entry name" value="ATPase_a/bsu_AS"/>
</dbReference>
<keyword evidence="7 15" id="KW-0375">Hydrogen ion transport</keyword>
<dbReference type="InterPro" id="IPR023366">
    <property type="entry name" value="ATP_synth_asu-like_sf"/>
</dbReference>
<evidence type="ECO:0000256" key="2">
    <source>
        <dbReference type="ARBA" id="ARBA00004170"/>
    </source>
</evidence>
<evidence type="ECO:0000256" key="4">
    <source>
        <dbReference type="ARBA" id="ARBA00022448"/>
    </source>
</evidence>
<evidence type="ECO:0000256" key="7">
    <source>
        <dbReference type="ARBA" id="ARBA00022781"/>
    </source>
</evidence>
<evidence type="ECO:0000313" key="21">
    <source>
        <dbReference type="Proteomes" id="UP000187251"/>
    </source>
</evidence>
<evidence type="ECO:0000256" key="8">
    <source>
        <dbReference type="ARBA" id="ARBA00022840"/>
    </source>
</evidence>
<keyword evidence="9 15" id="KW-1278">Translocase</keyword>
<dbReference type="InterPro" id="IPR027417">
    <property type="entry name" value="P-loop_NTPase"/>
</dbReference>
<dbReference type="Pfam" id="PF00006">
    <property type="entry name" value="ATP-synt_ab"/>
    <property type="match status" value="1"/>
</dbReference>
<reference evidence="19" key="2">
    <citation type="submission" date="2022-12" db="EMBL/GenBank/DDBJ databases">
        <authorList>
            <person name="Voronina O.L."/>
            <person name="Kunda M.S."/>
            <person name="Ryzhova N."/>
            <person name="Aksenova E.I."/>
        </authorList>
    </citation>
    <scope>NUCLEOTIDE SEQUENCE</scope>
    <source>
        <strain evidence="19">SCCH136:Ach223948</strain>
    </source>
</reference>
<dbReference type="EMBL" id="JAPZVI010000004">
    <property type="protein sequence ID" value="MCZ8401302.1"/>
    <property type="molecule type" value="Genomic_DNA"/>
</dbReference>
<dbReference type="Gene3D" id="3.40.50.300">
    <property type="entry name" value="P-loop containing nucleotide triphosphate hydrolases"/>
    <property type="match status" value="1"/>
</dbReference>
<evidence type="ECO:0000256" key="10">
    <source>
        <dbReference type="ARBA" id="ARBA00023065"/>
    </source>
</evidence>
<dbReference type="CDD" id="cd01132">
    <property type="entry name" value="F1-ATPase_alpha_CD"/>
    <property type="match status" value="1"/>
</dbReference>
<dbReference type="InterPro" id="IPR005294">
    <property type="entry name" value="ATP_synth_F1_asu"/>
</dbReference>
<dbReference type="SUPFAM" id="SSF52540">
    <property type="entry name" value="P-loop containing nucleoside triphosphate hydrolases"/>
    <property type="match status" value="1"/>
</dbReference>
<dbReference type="NCBIfam" id="TIGR00962">
    <property type="entry name" value="atpA"/>
    <property type="match status" value="1"/>
</dbReference>
<dbReference type="GO" id="GO:0046933">
    <property type="term" value="F:proton-transporting ATP synthase activity, rotational mechanism"/>
    <property type="evidence" value="ECO:0007669"/>
    <property type="project" value="UniProtKB-UniRule"/>
</dbReference>
<dbReference type="InterPro" id="IPR036121">
    <property type="entry name" value="ATPase_F1/V1/A1_a/bsu_N_sf"/>
</dbReference>
<dbReference type="FunFam" id="3.40.50.300:FF:000002">
    <property type="entry name" value="ATP synthase subunit alpha"/>
    <property type="match status" value="1"/>
</dbReference>
<dbReference type="NCBIfam" id="NF009884">
    <property type="entry name" value="PRK13343.1"/>
    <property type="match status" value="1"/>
</dbReference>
<organism evidence="20 21">
    <name type="scientific">Alcaligenes xylosoxydans xylosoxydans</name>
    <name type="common">Achromobacter xylosoxidans</name>
    <dbReference type="NCBI Taxonomy" id="85698"/>
    <lineage>
        <taxon>Bacteria</taxon>
        <taxon>Pseudomonadati</taxon>
        <taxon>Pseudomonadota</taxon>
        <taxon>Betaproteobacteria</taxon>
        <taxon>Burkholderiales</taxon>
        <taxon>Alcaligenaceae</taxon>
        <taxon>Achromobacter</taxon>
    </lineage>
</organism>
<dbReference type="RefSeq" id="WP_006386766.1">
    <property type="nucleotide sequence ID" value="NZ_AP028040.1"/>
</dbReference>
<keyword evidence="13 15" id="KW-0066">ATP synthesis</keyword>
<feature type="domain" description="ATPase F1/V1/A1 complex alpha/beta subunit nucleotide-binding" evidence="16">
    <location>
        <begin position="149"/>
        <end position="375"/>
    </location>
</feature>
<comment type="catalytic activity">
    <reaction evidence="15">
        <text>ATP + H2O + 4 H(+)(in) = ADP + phosphate + 5 H(+)(out)</text>
        <dbReference type="Rhea" id="RHEA:57720"/>
        <dbReference type="ChEBI" id="CHEBI:15377"/>
        <dbReference type="ChEBI" id="CHEBI:15378"/>
        <dbReference type="ChEBI" id="CHEBI:30616"/>
        <dbReference type="ChEBI" id="CHEBI:43474"/>
        <dbReference type="ChEBI" id="CHEBI:456216"/>
        <dbReference type="EC" id="7.1.2.2"/>
    </reaction>
</comment>
<proteinExistence type="inferred from homology"/>
<dbReference type="Pfam" id="PF02874">
    <property type="entry name" value="ATP-synt_ab_N"/>
    <property type="match status" value="1"/>
</dbReference>
<dbReference type="InterPro" id="IPR000194">
    <property type="entry name" value="ATPase_F1/V1/A1_a/bsu_nucl-bd"/>
</dbReference>
<evidence type="ECO:0000256" key="6">
    <source>
        <dbReference type="ARBA" id="ARBA00022741"/>
    </source>
</evidence>
<dbReference type="FunFam" id="1.20.150.20:FF:000001">
    <property type="entry name" value="ATP synthase subunit alpha"/>
    <property type="match status" value="1"/>
</dbReference>
<evidence type="ECO:0000313" key="19">
    <source>
        <dbReference type="EMBL" id="MCZ8401302.1"/>
    </source>
</evidence>
<dbReference type="GO" id="GO:0005524">
    <property type="term" value="F:ATP binding"/>
    <property type="evidence" value="ECO:0007669"/>
    <property type="project" value="UniProtKB-UniRule"/>
</dbReference>
<feature type="binding site" evidence="15">
    <location>
        <begin position="169"/>
        <end position="176"/>
    </location>
    <ligand>
        <name>ATP</name>
        <dbReference type="ChEBI" id="CHEBI:30616"/>
    </ligand>
</feature>
<dbReference type="Proteomes" id="UP001141992">
    <property type="component" value="Unassembled WGS sequence"/>
</dbReference>
<evidence type="ECO:0000256" key="12">
    <source>
        <dbReference type="ARBA" id="ARBA00023196"/>
    </source>
</evidence>
<comment type="function">
    <text evidence="1 15">Produces ATP from ADP in the presence of a proton gradient across the membrane. The alpha chain is a regulatory subunit.</text>
</comment>
<keyword evidence="4 15" id="KW-0813">Transport</keyword>
<dbReference type="InterPro" id="IPR000793">
    <property type="entry name" value="ATP_synth_asu_C"/>
</dbReference>
<feature type="domain" description="ATP synthase alpha subunit C-terminal" evidence="17">
    <location>
        <begin position="382"/>
        <end position="507"/>
    </location>
</feature>